<evidence type="ECO:0000256" key="1">
    <source>
        <dbReference type="ARBA" id="ARBA00022527"/>
    </source>
</evidence>
<protein>
    <recommendedName>
        <fullName evidence="9">Protein kinase domain-containing protein</fullName>
    </recommendedName>
</protein>
<name>T0R0G3_SAPDV</name>
<evidence type="ECO:0000259" key="9">
    <source>
        <dbReference type="PROSITE" id="PS50011"/>
    </source>
</evidence>
<accession>T0R0G3</accession>
<gene>
    <name evidence="10" type="ORF">SDRG_02332</name>
</gene>
<evidence type="ECO:0000256" key="4">
    <source>
        <dbReference type="ARBA" id="ARBA00022777"/>
    </source>
</evidence>
<dbReference type="SMART" id="SM00220">
    <property type="entry name" value="S_TKc"/>
    <property type="match status" value="1"/>
</dbReference>
<dbReference type="GO" id="GO:0004674">
    <property type="term" value="F:protein serine/threonine kinase activity"/>
    <property type="evidence" value="ECO:0007669"/>
    <property type="project" value="UniProtKB-KW"/>
</dbReference>
<dbReference type="InterPro" id="IPR000719">
    <property type="entry name" value="Prot_kinase_dom"/>
</dbReference>
<keyword evidence="5 7" id="KW-0067">ATP-binding</keyword>
<feature type="active site" description="Proton acceptor" evidence="6">
    <location>
        <position position="61"/>
    </location>
</feature>
<keyword evidence="3 7" id="KW-0547">Nucleotide-binding</keyword>
<evidence type="ECO:0000313" key="10">
    <source>
        <dbReference type="EMBL" id="EQC40436.1"/>
    </source>
</evidence>
<feature type="domain" description="Protein kinase" evidence="9">
    <location>
        <begin position="1"/>
        <end position="209"/>
    </location>
</feature>
<dbReference type="VEuPathDB" id="FungiDB:SDRG_02332"/>
<dbReference type="SUPFAM" id="SSF56112">
    <property type="entry name" value="Protein kinase-like (PK-like)"/>
    <property type="match status" value="1"/>
</dbReference>
<dbReference type="STRING" id="1156394.T0R0G3"/>
<dbReference type="eggNOG" id="KOG0580">
    <property type="taxonomic scope" value="Eukaryota"/>
</dbReference>
<keyword evidence="4" id="KW-0418">Kinase</keyword>
<sequence length="209" mass="22986">MDELAALFPPKKARKVQASSLGSVYDLLRKGPLPKAKAPRCVCDVACGITHMHALGYAHRDIKAESFLGRYKVADFGLSVYTKDEQQHGSAGTVDYTSPKVAAGQPHDATTDLWSLGVLAYGLLVGHPPFSNVDNDTPDEIKKQVRVGHVWRPPRIADSAWEMRGSRETVQYTTMALAAASAAYPTQIVITTQIAMYRFMYCLGSRRMQ</sequence>
<evidence type="ECO:0000256" key="3">
    <source>
        <dbReference type="ARBA" id="ARBA00022741"/>
    </source>
</evidence>
<dbReference type="PROSITE" id="PS50011">
    <property type="entry name" value="PROTEIN_KINASE_DOM"/>
    <property type="match status" value="1"/>
</dbReference>
<dbReference type="PANTHER" id="PTHR24350">
    <property type="entry name" value="SERINE/THREONINE-PROTEIN KINASE IAL-RELATED"/>
    <property type="match status" value="1"/>
</dbReference>
<dbReference type="GeneID" id="19943059"/>
<dbReference type="GO" id="GO:0005524">
    <property type="term" value="F:ATP binding"/>
    <property type="evidence" value="ECO:0007669"/>
    <property type="project" value="UniProtKB-KW"/>
</dbReference>
<dbReference type="EMBL" id="JH767136">
    <property type="protein sequence ID" value="EQC40436.1"/>
    <property type="molecule type" value="Genomic_DNA"/>
</dbReference>
<organism evidence="10 11">
    <name type="scientific">Saprolegnia diclina (strain VS20)</name>
    <dbReference type="NCBI Taxonomy" id="1156394"/>
    <lineage>
        <taxon>Eukaryota</taxon>
        <taxon>Sar</taxon>
        <taxon>Stramenopiles</taxon>
        <taxon>Oomycota</taxon>
        <taxon>Saprolegniomycetes</taxon>
        <taxon>Saprolegniales</taxon>
        <taxon>Saprolegniaceae</taxon>
        <taxon>Saprolegnia</taxon>
    </lineage>
</organism>
<dbReference type="InParanoid" id="T0R0G3"/>
<keyword evidence="11" id="KW-1185">Reference proteome</keyword>
<dbReference type="AlphaFoldDB" id="T0R0G3"/>
<dbReference type="Proteomes" id="UP000030762">
    <property type="component" value="Unassembled WGS sequence"/>
</dbReference>
<dbReference type="InterPro" id="IPR030616">
    <property type="entry name" value="Aur-like"/>
</dbReference>
<dbReference type="RefSeq" id="XP_008606135.1">
    <property type="nucleotide sequence ID" value="XM_008607913.1"/>
</dbReference>
<feature type="cross-link" description="Glycyl lysine isopeptide (Lys-Gly) (interchain with G-Cter in SUMO2)" evidence="8">
    <location>
        <position position="63"/>
    </location>
</feature>
<feature type="binding site" evidence="7">
    <location>
        <position position="75"/>
    </location>
    <ligand>
        <name>ATP</name>
        <dbReference type="ChEBI" id="CHEBI:30616"/>
    </ligand>
</feature>
<evidence type="ECO:0000313" key="11">
    <source>
        <dbReference type="Proteomes" id="UP000030762"/>
    </source>
</evidence>
<evidence type="ECO:0000256" key="7">
    <source>
        <dbReference type="PIRSR" id="PIRSR630616-2"/>
    </source>
</evidence>
<dbReference type="Gene3D" id="1.10.510.10">
    <property type="entry name" value="Transferase(Phosphotransferase) domain 1"/>
    <property type="match status" value="1"/>
</dbReference>
<keyword evidence="2" id="KW-0808">Transferase</keyword>
<proteinExistence type="predicted"/>
<evidence type="ECO:0000256" key="8">
    <source>
        <dbReference type="PIRSR" id="PIRSR630616-3"/>
    </source>
</evidence>
<evidence type="ECO:0000256" key="2">
    <source>
        <dbReference type="ARBA" id="ARBA00022679"/>
    </source>
</evidence>
<evidence type="ECO:0000256" key="6">
    <source>
        <dbReference type="PIRSR" id="PIRSR630616-1"/>
    </source>
</evidence>
<dbReference type="InterPro" id="IPR011009">
    <property type="entry name" value="Kinase-like_dom_sf"/>
</dbReference>
<dbReference type="Pfam" id="PF00069">
    <property type="entry name" value="Pkinase"/>
    <property type="match status" value="1"/>
</dbReference>
<keyword evidence="1" id="KW-0723">Serine/threonine-protein kinase</keyword>
<dbReference type="OrthoDB" id="193931at2759"/>
<reference evidence="10 11" key="1">
    <citation type="submission" date="2012-04" db="EMBL/GenBank/DDBJ databases">
        <title>The Genome Sequence of Saprolegnia declina VS20.</title>
        <authorList>
            <consortium name="The Broad Institute Genome Sequencing Platform"/>
            <person name="Russ C."/>
            <person name="Nusbaum C."/>
            <person name="Tyler B."/>
            <person name="van West P."/>
            <person name="Dieguez-Uribeondo J."/>
            <person name="de Bruijn I."/>
            <person name="Tripathy S."/>
            <person name="Jiang R."/>
            <person name="Young S.K."/>
            <person name="Zeng Q."/>
            <person name="Gargeya S."/>
            <person name="Fitzgerald M."/>
            <person name="Haas B."/>
            <person name="Abouelleil A."/>
            <person name="Alvarado L."/>
            <person name="Arachchi H.M."/>
            <person name="Berlin A."/>
            <person name="Chapman S.B."/>
            <person name="Goldberg J."/>
            <person name="Griggs A."/>
            <person name="Gujja S."/>
            <person name="Hansen M."/>
            <person name="Howarth C."/>
            <person name="Imamovic A."/>
            <person name="Larimer J."/>
            <person name="McCowen C."/>
            <person name="Montmayeur A."/>
            <person name="Murphy C."/>
            <person name="Neiman D."/>
            <person name="Pearson M."/>
            <person name="Priest M."/>
            <person name="Roberts A."/>
            <person name="Saif S."/>
            <person name="Shea T."/>
            <person name="Sisk P."/>
            <person name="Sykes S."/>
            <person name="Wortman J."/>
            <person name="Nusbaum C."/>
            <person name="Birren B."/>
        </authorList>
    </citation>
    <scope>NUCLEOTIDE SEQUENCE [LARGE SCALE GENOMIC DNA]</scope>
    <source>
        <strain evidence="10 11">VS20</strain>
    </source>
</reference>
<evidence type="ECO:0000256" key="5">
    <source>
        <dbReference type="ARBA" id="ARBA00022840"/>
    </source>
</evidence>